<proteinExistence type="predicted"/>
<protein>
    <submittedName>
        <fullName evidence="1">Uncharacterized protein</fullName>
    </submittedName>
</protein>
<gene>
    <name evidence="1" type="ORF">EAH76_14245</name>
</gene>
<sequence>MPTRPQDHPQYAAILAVAAAIQSAEQSADAGIRATAALIVKTLDVQSEQGLAPHTVEPVLAGLKRAITAHMEGRSAIVESHQAYGRIAAGLGATAEDWGPSWPCADARVSAPRRDTLRAVA</sequence>
<comment type="caution">
    <text evidence="1">The sequence shown here is derived from an EMBL/GenBank/DDBJ whole genome shotgun (WGS) entry which is preliminary data.</text>
</comment>
<evidence type="ECO:0000313" key="1">
    <source>
        <dbReference type="EMBL" id="TPG52997.1"/>
    </source>
</evidence>
<name>A0A502FTR0_9SPHN</name>
<accession>A0A502FTR0</accession>
<dbReference type="AlphaFoldDB" id="A0A502FTR0"/>
<evidence type="ECO:0000313" key="2">
    <source>
        <dbReference type="Proteomes" id="UP000319931"/>
    </source>
</evidence>
<organism evidence="1 2">
    <name type="scientific">Sphingomonas glacialis</name>
    <dbReference type="NCBI Taxonomy" id="658225"/>
    <lineage>
        <taxon>Bacteria</taxon>
        <taxon>Pseudomonadati</taxon>
        <taxon>Pseudomonadota</taxon>
        <taxon>Alphaproteobacteria</taxon>
        <taxon>Sphingomonadales</taxon>
        <taxon>Sphingomonadaceae</taxon>
        <taxon>Sphingomonas</taxon>
    </lineage>
</organism>
<dbReference type="OrthoDB" id="7596702at2"/>
<dbReference type="EMBL" id="RCZC01000003">
    <property type="protein sequence ID" value="TPG52997.1"/>
    <property type="molecule type" value="Genomic_DNA"/>
</dbReference>
<keyword evidence="2" id="KW-1185">Reference proteome</keyword>
<dbReference type="Proteomes" id="UP000319931">
    <property type="component" value="Unassembled WGS sequence"/>
</dbReference>
<dbReference type="RefSeq" id="WP_140850923.1">
    <property type="nucleotide sequence ID" value="NZ_RCZC01000003.1"/>
</dbReference>
<reference evidence="1 2" key="1">
    <citation type="journal article" date="2019" name="Environ. Microbiol.">
        <title>Species interactions and distinct microbial communities in high Arctic permafrost affected cryosols are associated with the CH4 and CO2 gas fluxes.</title>
        <authorList>
            <person name="Altshuler I."/>
            <person name="Hamel J."/>
            <person name="Turney S."/>
            <person name="Magnuson E."/>
            <person name="Levesque R."/>
            <person name="Greer C."/>
            <person name="Whyte L.G."/>
        </authorList>
    </citation>
    <scope>NUCLEOTIDE SEQUENCE [LARGE SCALE GENOMIC DNA]</scope>
    <source>
        <strain evidence="1 2">E6.1</strain>
    </source>
</reference>